<protein>
    <submittedName>
        <fullName evidence="2">TorA maturation chaperone TorD</fullName>
    </submittedName>
</protein>
<keyword evidence="1" id="KW-0143">Chaperone</keyword>
<dbReference type="InterPro" id="IPR010982">
    <property type="entry name" value="Lambda_DNA-bd_dom_sf"/>
</dbReference>
<dbReference type="Gene3D" id="1.10.260.40">
    <property type="entry name" value="lambda repressor-like DNA-binding domains"/>
    <property type="match status" value="1"/>
</dbReference>
<comment type="caution">
    <text evidence="2">The sequence shown here is derived from an EMBL/GenBank/DDBJ whole genome shotgun (WGS) entry which is preliminary data.</text>
</comment>
<dbReference type="InterPro" id="IPR036411">
    <property type="entry name" value="TorD-like_sf"/>
</dbReference>
<name>A0ABU8BF02_9BRAD</name>
<gene>
    <name evidence="2" type="ORF">V1286_004112</name>
</gene>
<dbReference type="InterPro" id="IPR020945">
    <property type="entry name" value="DMSO/NO3_reduct_chaperone"/>
</dbReference>
<dbReference type="Pfam" id="PF02613">
    <property type="entry name" value="Nitrate_red_del"/>
    <property type="match status" value="1"/>
</dbReference>
<dbReference type="Gene3D" id="1.10.3480.10">
    <property type="entry name" value="TorD-like"/>
    <property type="match status" value="1"/>
</dbReference>
<dbReference type="SUPFAM" id="SSF89155">
    <property type="entry name" value="TorD-like"/>
    <property type="match status" value="1"/>
</dbReference>
<evidence type="ECO:0000256" key="1">
    <source>
        <dbReference type="ARBA" id="ARBA00023186"/>
    </source>
</evidence>
<dbReference type="EMBL" id="JAZHRV010000001">
    <property type="protein sequence ID" value="MEH2556583.1"/>
    <property type="molecule type" value="Genomic_DNA"/>
</dbReference>
<dbReference type="SUPFAM" id="SSF47413">
    <property type="entry name" value="lambda repressor-like DNA-binding domains"/>
    <property type="match status" value="1"/>
</dbReference>
<dbReference type="PANTHER" id="PTHR34227">
    <property type="entry name" value="CHAPERONE PROTEIN YCDY"/>
    <property type="match status" value="1"/>
</dbReference>
<organism evidence="2 3">
    <name type="scientific">Bradyrhizobium algeriense</name>
    <dbReference type="NCBI Taxonomy" id="634784"/>
    <lineage>
        <taxon>Bacteria</taxon>
        <taxon>Pseudomonadati</taxon>
        <taxon>Pseudomonadota</taxon>
        <taxon>Alphaproteobacteria</taxon>
        <taxon>Hyphomicrobiales</taxon>
        <taxon>Nitrobacteraceae</taxon>
        <taxon>Bradyrhizobium</taxon>
    </lineage>
</organism>
<dbReference type="InterPro" id="IPR050289">
    <property type="entry name" value="TorD/DmsD_chaperones"/>
</dbReference>
<dbReference type="Pfam" id="PF15943">
    <property type="entry name" value="YdaS_toxin"/>
    <property type="match status" value="1"/>
</dbReference>
<evidence type="ECO:0000313" key="2">
    <source>
        <dbReference type="EMBL" id="MEH2556583.1"/>
    </source>
</evidence>
<dbReference type="InterPro" id="IPR031856">
    <property type="entry name" value="YdaS_toxin-like"/>
</dbReference>
<sequence length="271" mass="29550">MGGGEIGSTMRDTGLELAIRAAGGVASLARGIGIAQPSVSAWSRIPAERVLAVEALTQVNRFVLRPDLYGQSEDQVTSKPEIDEIDQLRAAEYGLLSLLLGKAPDAETLKRVATLKGDGSELGMAHVELAAAAAATDDRAVSKEFFDLFIGLGRGELLPYASYYLTGFLHERPLARVREDLRGLGIERAGTSREPEDHIAILLEVMAGLARGDFEAEFAEQARFFERHLKSWAARMFADLETSQSARFYRAVGRVGRVFMELESEAFTLSE</sequence>
<accession>A0ABU8BF02</accession>
<proteinExistence type="predicted"/>
<keyword evidence="3" id="KW-1185">Reference proteome</keyword>
<reference evidence="2 3" key="1">
    <citation type="submission" date="2024-02" db="EMBL/GenBank/DDBJ databases">
        <title>Adaptive strategies in a cosmopolitan and abundant soil bacterium.</title>
        <authorList>
            <person name="Carini P."/>
        </authorList>
    </citation>
    <scope>NUCLEOTIDE SEQUENCE [LARGE SCALE GENOMIC DNA]</scope>
    <source>
        <strain evidence="2 3">AZCC 1608</strain>
    </source>
</reference>
<dbReference type="PANTHER" id="PTHR34227:SF1">
    <property type="entry name" value="DIMETHYL SULFOXIDE REDUCTASE CHAPERONE-RELATED"/>
    <property type="match status" value="1"/>
</dbReference>
<dbReference type="Proteomes" id="UP001364224">
    <property type="component" value="Unassembled WGS sequence"/>
</dbReference>
<evidence type="ECO:0000313" key="3">
    <source>
        <dbReference type="Proteomes" id="UP001364224"/>
    </source>
</evidence>